<sequence length="96" mass="11960">MKKQKQQYKYSEVFSGIRRDWAYYPLLKSWLHKRFSTKQEKSYYYLHLIVYKGYPLKLRAARGKLLADPWDDYPSDAYDVARSWKHNSRRKHQYYR</sequence>
<dbReference type="RefSeq" id="WP_046975168.1">
    <property type="nucleotide sequence ID" value="NZ_CP011104.1"/>
</dbReference>
<evidence type="ECO:0000313" key="2">
    <source>
        <dbReference type="Proteomes" id="UP000034866"/>
    </source>
</evidence>
<dbReference type="PATRIC" id="fig|230089.6.peg.2778"/>
<reference evidence="1 2" key="1">
    <citation type="journal article" date="2015" name="J. Biotechnol.">
        <title>Complete genome sequence of Photorhabdus temperata subsp. thracensis 39-8(T), an entomopathogenic bacterium for the improved commercial bioinsecticide.</title>
        <authorList>
            <person name="Kwak Y."/>
            <person name="Shin J.H."/>
        </authorList>
    </citation>
    <scope>NUCLEOTIDE SEQUENCE [LARGE SCALE GENOMIC DNA]</scope>
    <source>
        <strain evidence="1 2">DSM 15199</strain>
    </source>
</reference>
<gene>
    <name evidence="1" type="ORF">VY86_12435</name>
</gene>
<reference evidence="2" key="2">
    <citation type="submission" date="2015-03" db="EMBL/GenBank/DDBJ databases">
        <title>Genome sequence of Azospirillum thiophilum strain DSM 21654T.</title>
        <authorList>
            <person name="Kwak Y."/>
            <person name="Shin J.-H."/>
        </authorList>
    </citation>
    <scope>NUCLEOTIDE SEQUENCE [LARGE SCALE GENOMIC DNA]</scope>
    <source>
        <strain evidence="2">DSM 15199</strain>
    </source>
</reference>
<organism evidence="1 2">
    <name type="scientific">Photorhabdus thracensis</name>
    <dbReference type="NCBI Taxonomy" id="230089"/>
    <lineage>
        <taxon>Bacteria</taxon>
        <taxon>Pseudomonadati</taxon>
        <taxon>Pseudomonadota</taxon>
        <taxon>Gammaproteobacteria</taxon>
        <taxon>Enterobacterales</taxon>
        <taxon>Morganellaceae</taxon>
        <taxon>Photorhabdus</taxon>
    </lineage>
</organism>
<dbReference type="Proteomes" id="UP000034866">
    <property type="component" value="Chromosome"/>
</dbReference>
<dbReference type="OrthoDB" id="5875608at2"/>
<name>A0A0F7LLG2_9GAMM</name>
<dbReference type="AlphaFoldDB" id="A0A0F7LLG2"/>
<dbReference type="KEGG" id="ptt:VY86_12435"/>
<evidence type="ECO:0000313" key="1">
    <source>
        <dbReference type="EMBL" id="AKH64009.1"/>
    </source>
</evidence>
<dbReference type="EMBL" id="CP011104">
    <property type="protein sequence ID" value="AKH64009.1"/>
    <property type="molecule type" value="Genomic_DNA"/>
</dbReference>
<protein>
    <submittedName>
        <fullName evidence="1">Uncharacterized protein</fullName>
    </submittedName>
</protein>
<proteinExistence type="predicted"/>
<keyword evidence="2" id="KW-1185">Reference proteome</keyword>
<accession>A0A0F7LLG2</accession>